<keyword evidence="5" id="KW-0997">Cell inner membrane</keyword>
<dbReference type="STRING" id="1123402.SAMN02583745_02921"/>
<gene>
    <name evidence="11" type="ORF">SAMN02583745_02921</name>
</gene>
<feature type="domain" description="ABC transmembrane type-1" evidence="10">
    <location>
        <begin position="62"/>
        <end position="268"/>
    </location>
</feature>
<keyword evidence="8 9" id="KW-0472">Membrane</keyword>
<dbReference type="OrthoDB" id="8404154at2"/>
<comment type="subcellular location">
    <subcellularLocation>
        <location evidence="1">Cell inner membrane</location>
        <topology evidence="1">Multi-pass membrane protein</topology>
    </subcellularLocation>
    <subcellularLocation>
        <location evidence="9">Cell membrane</location>
        <topology evidence="9">Multi-pass membrane protein</topology>
    </subcellularLocation>
</comment>
<evidence type="ECO:0000256" key="2">
    <source>
        <dbReference type="ARBA" id="ARBA00007069"/>
    </source>
</evidence>
<dbReference type="Gene3D" id="1.10.3720.10">
    <property type="entry name" value="MetI-like"/>
    <property type="match status" value="1"/>
</dbReference>
<evidence type="ECO:0000256" key="6">
    <source>
        <dbReference type="ARBA" id="ARBA00022692"/>
    </source>
</evidence>
<feature type="transmembrane region" description="Helical" evidence="9">
    <location>
        <begin position="108"/>
        <end position="131"/>
    </location>
</feature>
<keyword evidence="7 9" id="KW-1133">Transmembrane helix</keyword>
<organism evidence="11 12">
    <name type="scientific">Thorsellia anophelis DSM 18579</name>
    <dbReference type="NCBI Taxonomy" id="1123402"/>
    <lineage>
        <taxon>Bacteria</taxon>
        <taxon>Pseudomonadati</taxon>
        <taxon>Pseudomonadota</taxon>
        <taxon>Gammaproteobacteria</taxon>
        <taxon>Enterobacterales</taxon>
        <taxon>Thorselliaceae</taxon>
        <taxon>Thorsellia</taxon>
    </lineage>
</organism>
<evidence type="ECO:0000313" key="12">
    <source>
        <dbReference type="Proteomes" id="UP000242642"/>
    </source>
</evidence>
<feature type="transmembrane region" description="Helical" evidence="9">
    <location>
        <begin position="192"/>
        <end position="223"/>
    </location>
</feature>
<dbReference type="InterPro" id="IPR035906">
    <property type="entry name" value="MetI-like_sf"/>
</dbReference>
<evidence type="ECO:0000256" key="3">
    <source>
        <dbReference type="ARBA" id="ARBA00022448"/>
    </source>
</evidence>
<dbReference type="EMBL" id="FOHV01000051">
    <property type="protein sequence ID" value="SET62855.1"/>
    <property type="molecule type" value="Genomic_DNA"/>
</dbReference>
<evidence type="ECO:0000313" key="11">
    <source>
        <dbReference type="EMBL" id="SET62855.1"/>
    </source>
</evidence>
<sequence length="279" mass="31083">MSKRIEYRFSLLWFVPFSLLLMSVCFAPFIWIVMNSVQDGMGNLSFQHYQEIFGNPFYMQSITSAFWLALTSSFLGLVIGLIAVNSITKVPNKISKWALSFTNMSSHFSGVPLAFAFMILMGTNGVITLLLKSWGVPLGFTLYSLNGLIVVYTYFQIPLAILLLYPAFSLIDPNWKDAAKLLGASNFYYIRTVLIPMLLPALFGTFVMLMANSLGAYATAYALTSGNINLLVIRISSLVVGDIFLNPTLAAALSIILMAQLVLITLFNRLMLVRRFDEV</sequence>
<evidence type="ECO:0000256" key="1">
    <source>
        <dbReference type="ARBA" id="ARBA00004429"/>
    </source>
</evidence>
<accession>A0A1I0FZ39</accession>
<keyword evidence="3 9" id="KW-0813">Transport</keyword>
<evidence type="ECO:0000256" key="8">
    <source>
        <dbReference type="ARBA" id="ARBA00023136"/>
    </source>
</evidence>
<evidence type="ECO:0000259" key="10">
    <source>
        <dbReference type="PROSITE" id="PS50928"/>
    </source>
</evidence>
<dbReference type="PANTHER" id="PTHR42929">
    <property type="entry name" value="INNER MEMBRANE ABC TRANSPORTER PERMEASE PROTEIN YDCU-RELATED-RELATED"/>
    <property type="match status" value="1"/>
</dbReference>
<reference evidence="12" key="1">
    <citation type="submission" date="2016-10" db="EMBL/GenBank/DDBJ databases">
        <authorList>
            <person name="Varghese N."/>
            <person name="Submissions S."/>
        </authorList>
    </citation>
    <scope>NUCLEOTIDE SEQUENCE [LARGE SCALE GENOMIC DNA]</scope>
    <source>
        <strain evidence="12">DSM 18579</strain>
    </source>
</reference>
<dbReference type="PROSITE" id="PS50928">
    <property type="entry name" value="ABC_TM1"/>
    <property type="match status" value="1"/>
</dbReference>
<evidence type="ECO:0000256" key="7">
    <source>
        <dbReference type="ARBA" id="ARBA00022989"/>
    </source>
</evidence>
<dbReference type="GO" id="GO:0055085">
    <property type="term" value="P:transmembrane transport"/>
    <property type="evidence" value="ECO:0007669"/>
    <property type="project" value="InterPro"/>
</dbReference>
<feature type="transmembrane region" description="Helical" evidence="9">
    <location>
        <begin position="12"/>
        <end position="34"/>
    </location>
</feature>
<comment type="similarity">
    <text evidence="2">Belongs to the binding-protein-dependent transport system permease family. CysTW subfamily.</text>
</comment>
<evidence type="ECO:0000256" key="9">
    <source>
        <dbReference type="RuleBase" id="RU363032"/>
    </source>
</evidence>
<feature type="transmembrane region" description="Helical" evidence="9">
    <location>
        <begin position="151"/>
        <end position="171"/>
    </location>
</feature>
<feature type="transmembrane region" description="Helical" evidence="9">
    <location>
        <begin position="65"/>
        <end position="87"/>
    </location>
</feature>
<dbReference type="InterPro" id="IPR000515">
    <property type="entry name" value="MetI-like"/>
</dbReference>
<evidence type="ECO:0000256" key="5">
    <source>
        <dbReference type="ARBA" id="ARBA00022519"/>
    </source>
</evidence>
<name>A0A1I0FZ39_9GAMM</name>
<keyword evidence="12" id="KW-1185">Reference proteome</keyword>
<dbReference type="PANTHER" id="PTHR42929:SF1">
    <property type="entry name" value="INNER MEMBRANE ABC TRANSPORTER PERMEASE PROTEIN YDCU-RELATED"/>
    <property type="match status" value="1"/>
</dbReference>
<protein>
    <submittedName>
        <fullName evidence="11">Putative spermidine/putrescine transport system permease protein</fullName>
    </submittedName>
</protein>
<keyword evidence="6 9" id="KW-0812">Transmembrane</keyword>
<evidence type="ECO:0000256" key="4">
    <source>
        <dbReference type="ARBA" id="ARBA00022475"/>
    </source>
</evidence>
<dbReference type="SUPFAM" id="SSF161098">
    <property type="entry name" value="MetI-like"/>
    <property type="match status" value="1"/>
</dbReference>
<proteinExistence type="inferred from homology"/>
<feature type="transmembrane region" description="Helical" evidence="9">
    <location>
        <begin position="243"/>
        <end position="267"/>
    </location>
</feature>
<dbReference type="CDD" id="cd06261">
    <property type="entry name" value="TM_PBP2"/>
    <property type="match status" value="1"/>
</dbReference>
<dbReference type="RefSeq" id="WP_093322675.1">
    <property type="nucleotide sequence ID" value="NZ_FOHV01000051.1"/>
</dbReference>
<dbReference type="AlphaFoldDB" id="A0A1I0FZ39"/>
<dbReference type="Pfam" id="PF00528">
    <property type="entry name" value="BPD_transp_1"/>
    <property type="match status" value="1"/>
</dbReference>
<dbReference type="GO" id="GO:0005886">
    <property type="term" value="C:plasma membrane"/>
    <property type="evidence" value="ECO:0007669"/>
    <property type="project" value="UniProtKB-SubCell"/>
</dbReference>
<keyword evidence="4" id="KW-1003">Cell membrane</keyword>
<dbReference type="Proteomes" id="UP000242642">
    <property type="component" value="Unassembled WGS sequence"/>
</dbReference>